<evidence type="ECO:0000256" key="1">
    <source>
        <dbReference type="ARBA" id="ARBA00022603"/>
    </source>
</evidence>
<protein>
    <submittedName>
        <fullName evidence="6">Homocysteine S-methyltransferase family protein</fullName>
    </submittedName>
</protein>
<feature type="binding site" evidence="3 4">
    <location>
        <position position="208"/>
    </location>
    <ligand>
        <name>Zn(2+)</name>
        <dbReference type="ChEBI" id="CHEBI:29105"/>
    </ligand>
</feature>
<dbReference type="AlphaFoldDB" id="A0A9D0Z142"/>
<dbReference type="InterPro" id="IPR017226">
    <property type="entry name" value="BHMT-like"/>
</dbReference>
<evidence type="ECO:0000259" key="5">
    <source>
        <dbReference type="PROSITE" id="PS50970"/>
    </source>
</evidence>
<dbReference type="EMBL" id="DVFK01000026">
    <property type="protein sequence ID" value="HIQ67292.1"/>
    <property type="molecule type" value="Genomic_DNA"/>
</dbReference>
<keyword evidence="3 4" id="KW-0862">Zinc</keyword>
<name>A0A9D0Z142_9FIRM</name>
<comment type="caution">
    <text evidence="6">The sequence shown here is derived from an EMBL/GenBank/DDBJ whole genome shotgun (WGS) entry which is preliminary data.</text>
</comment>
<dbReference type="Pfam" id="PF02574">
    <property type="entry name" value="S-methyl_trans"/>
    <property type="match status" value="1"/>
</dbReference>
<dbReference type="SUPFAM" id="SSF82282">
    <property type="entry name" value="Homocysteine S-methyltransferase"/>
    <property type="match status" value="1"/>
</dbReference>
<accession>A0A9D0Z142</accession>
<keyword evidence="1 4" id="KW-0489">Methyltransferase</keyword>
<dbReference type="PANTHER" id="PTHR11103">
    <property type="entry name" value="SLR1189 PROTEIN"/>
    <property type="match status" value="1"/>
</dbReference>
<evidence type="ECO:0000256" key="2">
    <source>
        <dbReference type="ARBA" id="ARBA00022679"/>
    </source>
</evidence>
<proteinExistence type="predicted"/>
<dbReference type="GO" id="GO:0032259">
    <property type="term" value="P:methylation"/>
    <property type="evidence" value="ECO:0007669"/>
    <property type="project" value="UniProtKB-KW"/>
</dbReference>
<dbReference type="PROSITE" id="PS50970">
    <property type="entry name" value="HCY"/>
    <property type="match status" value="1"/>
</dbReference>
<dbReference type="GO" id="GO:0009086">
    <property type="term" value="P:methionine biosynthetic process"/>
    <property type="evidence" value="ECO:0007669"/>
    <property type="project" value="InterPro"/>
</dbReference>
<dbReference type="Proteomes" id="UP000886796">
    <property type="component" value="Unassembled WGS sequence"/>
</dbReference>
<dbReference type="InterPro" id="IPR036589">
    <property type="entry name" value="HCY_dom_sf"/>
</dbReference>
<dbReference type="PIRSF" id="PIRSF037505">
    <property type="entry name" value="Betaine_HMT"/>
    <property type="match status" value="1"/>
</dbReference>
<feature type="binding site" evidence="3 4">
    <location>
        <position position="274"/>
    </location>
    <ligand>
        <name>Zn(2+)</name>
        <dbReference type="ChEBI" id="CHEBI:29105"/>
    </ligand>
</feature>
<keyword evidence="2 4" id="KW-0808">Transferase</keyword>
<evidence type="ECO:0000313" key="7">
    <source>
        <dbReference type="Proteomes" id="UP000886796"/>
    </source>
</evidence>
<gene>
    <name evidence="6" type="ORF">IAB74_02120</name>
</gene>
<dbReference type="GO" id="GO:0008168">
    <property type="term" value="F:methyltransferase activity"/>
    <property type="evidence" value="ECO:0007669"/>
    <property type="project" value="UniProtKB-UniRule"/>
</dbReference>
<comment type="cofactor">
    <cofactor evidence="3">
        <name>Zn(2+)</name>
        <dbReference type="ChEBI" id="CHEBI:29105"/>
    </cofactor>
    <text evidence="3">Binds 1 zinc ion per subunit.</text>
</comment>
<sequence>MLTKEEFHQLLAEGPLLLDGATGSNLQKAGMPRGCCTEQWILDNPQALTDLQRQYAEAGSRVLYAPTFQAQPIALERANLADQTEKVNARLAQLTRSAAPGCLVAGNLTTLATFADSFDPENFDLLVENYSRQIRGLVDGGVDLLAAETLMYPLEAEAILTAAELEGVSTVMYSFTMQPDGALFSGMDASKVLSELEDAGAAAVGFNCVAADLFTAGLVSKLKRRLKGPILCKPNAGIPVIGSDNLPHYPMEPEEFAGILADCAQMGASILGGCCGTDPRFIAALKHTLS</sequence>
<evidence type="ECO:0000256" key="4">
    <source>
        <dbReference type="PROSITE-ProRule" id="PRU00333"/>
    </source>
</evidence>
<dbReference type="Gene3D" id="3.20.20.330">
    <property type="entry name" value="Homocysteine-binding-like domain"/>
    <property type="match status" value="1"/>
</dbReference>
<reference evidence="6" key="1">
    <citation type="submission" date="2020-10" db="EMBL/GenBank/DDBJ databases">
        <authorList>
            <person name="Gilroy R."/>
        </authorList>
    </citation>
    <scope>NUCLEOTIDE SEQUENCE</scope>
    <source>
        <strain evidence="6">13361</strain>
    </source>
</reference>
<keyword evidence="3 4" id="KW-0479">Metal-binding</keyword>
<evidence type="ECO:0000256" key="3">
    <source>
        <dbReference type="PIRSR" id="PIRSR037505-2"/>
    </source>
</evidence>
<feature type="domain" description="Hcy-binding" evidence="5">
    <location>
        <begin position="4"/>
        <end position="289"/>
    </location>
</feature>
<dbReference type="InterPro" id="IPR003726">
    <property type="entry name" value="HCY_dom"/>
</dbReference>
<dbReference type="PANTHER" id="PTHR11103:SF18">
    <property type="entry name" value="SLR1189 PROTEIN"/>
    <property type="match status" value="1"/>
</dbReference>
<feature type="binding site" evidence="3 4">
    <location>
        <position position="275"/>
    </location>
    <ligand>
        <name>Zn(2+)</name>
        <dbReference type="ChEBI" id="CHEBI:29105"/>
    </ligand>
</feature>
<organism evidence="6 7">
    <name type="scientific">Candidatus Faecousia excrementigallinarum</name>
    <dbReference type="NCBI Taxonomy" id="2840806"/>
    <lineage>
        <taxon>Bacteria</taxon>
        <taxon>Bacillati</taxon>
        <taxon>Bacillota</taxon>
        <taxon>Clostridia</taxon>
        <taxon>Eubacteriales</taxon>
        <taxon>Oscillospiraceae</taxon>
        <taxon>Faecousia</taxon>
    </lineage>
</organism>
<evidence type="ECO:0000313" key="6">
    <source>
        <dbReference type="EMBL" id="HIQ67292.1"/>
    </source>
</evidence>
<dbReference type="GO" id="GO:0008270">
    <property type="term" value="F:zinc ion binding"/>
    <property type="evidence" value="ECO:0007669"/>
    <property type="project" value="InterPro"/>
</dbReference>
<reference evidence="6" key="2">
    <citation type="journal article" date="2021" name="PeerJ">
        <title>Extensive microbial diversity within the chicken gut microbiome revealed by metagenomics and culture.</title>
        <authorList>
            <person name="Gilroy R."/>
            <person name="Ravi A."/>
            <person name="Getino M."/>
            <person name="Pursley I."/>
            <person name="Horton D.L."/>
            <person name="Alikhan N.F."/>
            <person name="Baker D."/>
            <person name="Gharbi K."/>
            <person name="Hall N."/>
            <person name="Watson M."/>
            <person name="Adriaenssens E.M."/>
            <person name="Foster-Nyarko E."/>
            <person name="Jarju S."/>
            <person name="Secka A."/>
            <person name="Antonio M."/>
            <person name="Oren A."/>
            <person name="Chaudhuri R.R."/>
            <person name="La Ragione R."/>
            <person name="Hildebrand F."/>
            <person name="Pallen M.J."/>
        </authorList>
    </citation>
    <scope>NUCLEOTIDE SEQUENCE</scope>
    <source>
        <strain evidence="6">13361</strain>
    </source>
</reference>